<dbReference type="InterPro" id="IPR013078">
    <property type="entry name" value="His_Pase_superF_clade-1"/>
</dbReference>
<reference evidence="2" key="1">
    <citation type="journal article" date="2019" name="Int. J. Syst. Evol. Microbiol.">
        <title>The Global Catalogue of Microorganisms (GCM) 10K type strain sequencing project: providing services to taxonomists for standard genome sequencing and annotation.</title>
        <authorList>
            <consortium name="The Broad Institute Genomics Platform"/>
            <consortium name="The Broad Institute Genome Sequencing Center for Infectious Disease"/>
            <person name="Wu L."/>
            <person name="Ma J."/>
        </authorList>
    </citation>
    <scope>NUCLEOTIDE SEQUENCE [LARGE SCALE GENOMIC DNA]</scope>
    <source>
        <strain evidence="2">CCM 7640</strain>
    </source>
</reference>
<dbReference type="SUPFAM" id="SSF53254">
    <property type="entry name" value="Phosphoglycerate mutase-like"/>
    <property type="match status" value="1"/>
</dbReference>
<dbReference type="PANTHER" id="PTHR48100">
    <property type="entry name" value="BROAD-SPECIFICITY PHOSPHATASE YOR283W-RELATED"/>
    <property type="match status" value="1"/>
</dbReference>
<dbReference type="PANTHER" id="PTHR48100:SF62">
    <property type="entry name" value="GLUCOSYL-3-PHOSPHOGLYCERATE PHOSPHATASE"/>
    <property type="match status" value="1"/>
</dbReference>
<evidence type="ECO:0000313" key="2">
    <source>
        <dbReference type="Proteomes" id="UP000629365"/>
    </source>
</evidence>
<keyword evidence="2" id="KW-1185">Reference proteome</keyword>
<dbReference type="Gene3D" id="3.40.50.1240">
    <property type="entry name" value="Phosphoglycerate mutase-like"/>
    <property type="match status" value="1"/>
</dbReference>
<proteinExistence type="predicted"/>
<dbReference type="RefSeq" id="WP_188435474.1">
    <property type="nucleotide sequence ID" value="NZ_BMCM01000001.1"/>
</dbReference>
<dbReference type="CDD" id="cd07067">
    <property type="entry name" value="HP_PGM_like"/>
    <property type="match status" value="1"/>
</dbReference>
<dbReference type="EMBL" id="BMCM01000001">
    <property type="protein sequence ID" value="GGD69238.1"/>
    <property type="molecule type" value="Genomic_DNA"/>
</dbReference>
<organism evidence="1 2">
    <name type="scientific">Microbacterium murale</name>
    <dbReference type="NCBI Taxonomy" id="1081040"/>
    <lineage>
        <taxon>Bacteria</taxon>
        <taxon>Bacillati</taxon>
        <taxon>Actinomycetota</taxon>
        <taxon>Actinomycetes</taxon>
        <taxon>Micrococcales</taxon>
        <taxon>Microbacteriaceae</taxon>
        <taxon>Microbacterium</taxon>
    </lineage>
</organism>
<dbReference type="InterPro" id="IPR050275">
    <property type="entry name" value="PGM_Phosphatase"/>
</dbReference>
<dbReference type="Pfam" id="PF00300">
    <property type="entry name" value="His_Phos_1"/>
    <property type="match status" value="1"/>
</dbReference>
<evidence type="ECO:0000313" key="1">
    <source>
        <dbReference type="EMBL" id="GGD69238.1"/>
    </source>
</evidence>
<name>A0ABQ1RJN9_9MICO</name>
<gene>
    <name evidence="1" type="ORF">GCM10007269_10510</name>
</gene>
<dbReference type="InterPro" id="IPR029033">
    <property type="entry name" value="His_PPase_superfam"/>
</dbReference>
<dbReference type="PROSITE" id="PS00175">
    <property type="entry name" value="PG_MUTASE"/>
    <property type="match status" value="1"/>
</dbReference>
<sequence>MSRTITVHLVRHGESLWNVEGRYQGQQDSGLTADGRAQAAQFAELFALQVPAPDLVVSSDLPRAKDTAARYAERTRTSVSYDPALREMSVGDWAGMTLEEAERQHPELVAAVAAGEDHRRGGGETFGETRERVVRAIEQVTTRLEKEDGDRVAVVFTSGNPIRLAAAHMLGIPSPGHMPLGAPDNCSVTTFHLRDGRSEVVRYNHDVAPARPADPREIS</sequence>
<dbReference type="Proteomes" id="UP000629365">
    <property type="component" value="Unassembled WGS sequence"/>
</dbReference>
<accession>A0ABQ1RJN9</accession>
<dbReference type="SMART" id="SM00855">
    <property type="entry name" value="PGAM"/>
    <property type="match status" value="1"/>
</dbReference>
<dbReference type="InterPro" id="IPR001345">
    <property type="entry name" value="PG/BPGM_mutase_AS"/>
</dbReference>
<comment type="caution">
    <text evidence="1">The sequence shown here is derived from an EMBL/GenBank/DDBJ whole genome shotgun (WGS) entry which is preliminary data.</text>
</comment>
<protein>
    <submittedName>
        <fullName evidence="1">Phosphoglycerate mutase</fullName>
    </submittedName>
</protein>